<dbReference type="GO" id="GO:0009228">
    <property type="term" value="P:thiamine biosynthetic process"/>
    <property type="evidence" value="ECO:0007669"/>
    <property type="project" value="InterPro"/>
</dbReference>
<sequence>MAERDWIAKYFAPLARAGGAAGLRDDLAQLADSKSPTVITVDALVEGVHFLASDPVASVAQKLVRVNVSDVYAAGALPSEALLTLGWPKERPESDLAEFASALGAELDAFDIHLIGGDTVRSPGGLFLSLTMTGTCLGETPVRRMGAGPGEDVWVTGRVGAAYLGFDAIQKGADESAEVEAYRVPQVQPLAAAHLVAQFATAAMDVSDGLLGDATSLAGASDIGILIALETVPFAGNATELDEMIRLSTWGDDYQLLFTSEKTRRDEILADAGRSGVVITLIGETRPEGGLSVTLRNSPINLPETLGFEHG</sequence>
<dbReference type="Pfam" id="PF00586">
    <property type="entry name" value="AIRS"/>
    <property type="match status" value="1"/>
</dbReference>
<dbReference type="PANTHER" id="PTHR30270">
    <property type="entry name" value="THIAMINE-MONOPHOSPHATE KINASE"/>
    <property type="match status" value="1"/>
</dbReference>
<dbReference type="InterPro" id="IPR006283">
    <property type="entry name" value="ThiL-like"/>
</dbReference>
<dbReference type="InterPro" id="IPR016188">
    <property type="entry name" value="PurM-like_N"/>
</dbReference>
<dbReference type="SUPFAM" id="SSF56042">
    <property type="entry name" value="PurM C-terminal domain-like"/>
    <property type="match status" value="1"/>
</dbReference>
<dbReference type="PANTHER" id="PTHR30270:SF0">
    <property type="entry name" value="THIAMINE-MONOPHOSPHATE KINASE"/>
    <property type="match status" value="1"/>
</dbReference>
<dbReference type="InterPro" id="IPR036676">
    <property type="entry name" value="PurM-like_C_sf"/>
</dbReference>
<gene>
    <name evidence="3" type="ORF">MGWOODY_Hyp1867</name>
</gene>
<feature type="domain" description="PurM-like C-terminal" evidence="2">
    <location>
        <begin position="149"/>
        <end position="295"/>
    </location>
</feature>
<dbReference type="Pfam" id="PF02769">
    <property type="entry name" value="AIRS_C"/>
    <property type="match status" value="1"/>
</dbReference>
<dbReference type="EC" id="2.7.4.16" evidence="3"/>
<dbReference type="InterPro" id="IPR036921">
    <property type="entry name" value="PurM-like_N_sf"/>
</dbReference>
<dbReference type="PIRSF" id="PIRSF005303">
    <property type="entry name" value="Thiam_monoph_kin"/>
    <property type="match status" value="1"/>
</dbReference>
<dbReference type="InterPro" id="IPR010918">
    <property type="entry name" value="PurM-like_C_dom"/>
</dbReference>
<dbReference type="GO" id="GO:0009030">
    <property type="term" value="F:thiamine-phosphate kinase activity"/>
    <property type="evidence" value="ECO:0007669"/>
    <property type="project" value="UniProtKB-EC"/>
</dbReference>
<dbReference type="EMBL" id="CZQD01000048">
    <property type="protein sequence ID" value="CUS57787.1"/>
    <property type="molecule type" value="Genomic_DNA"/>
</dbReference>
<dbReference type="CDD" id="cd02194">
    <property type="entry name" value="ThiL"/>
    <property type="match status" value="1"/>
</dbReference>
<reference evidence="3" key="1">
    <citation type="submission" date="2015-10" db="EMBL/GenBank/DDBJ databases">
        <authorList>
            <person name="Gilbert D.G."/>
        </authorList>
    </citation>
    <scope>NUCLEOTIDE SEQUENCE</scope>
</reference>
<keyword evidence="3" id="KW-0418">Kinase</keyword>
<evidence type="ECO:0000259" key="2">
    <source>
        <dbReference type="Pfam" id="PF02769"/>
    </source>
</evidence>
<name>A0A160U387_9ZZZZ</name>
<accession>A0A160U387</accession>
<evidence type="ECO:0000259" key="1">
    <source>
        <dbReference type="Pfam" id="PF00586"/>
    </source>
</evidence>
<dbReference type="NCBIfam" id="TIGR01379">
    <property type="entry name" value="thiL"/>
    <property type="match status" value="1"/>
</dbReference>
<dbReference type="HAMAP" id="MF_02128">
    <property type="entry name" value="TMP_kinase"/>
    <property type="match status" value="1"/>
</dbReference>
<dbReference type="Gene3D" id="3.90.650.10">
    <property type="entry name" value="PurM-like C-terminal domain"/>
    <property type="match status" value="1"/>
</dbReference>
<keyword evidence="3" id="KW-0808">Transferase</keyword>
<protein>
    <submittedName>
        <fullName evidence="3">Thiamine-monophosphate kinase</fullName>
        <ecNumber evidence="3">2.7.4.16</ecNumber>
    </submittedName>
</protein>
<proteinExistence type="inferred from homology"/>
<evidence type="ECO:0000313" key="3">
    <source>
        <dbReference type="EMBL" id="CUS57787.1"/>
    </source>
</evidence>
<feature type="domain" description="PurM-like N-terminal" evidence="1">
    <location>
        <begin position="30"/>
        <end position="135"/>
    </location>
</feature>
<dbReference type="Gene3D" id="3.30.1330.10">
    <property type="entry name" value="PurM-like, N-terminal domain"/>
    <property type="match status" value="1"/>
</dbReference>
<organism evidence="3">
    <name type="scientific">hydrothermal vent metagenome</name>
    <dbReference type="NCBI Taxonomy" id="652676"/>
    <lineage>
        <taxon>unclassified sequences</taxon>
        <taxon>metagenomes</taxon>
        <taxon>ecological metagenomes</taxon>
    </lineage>
</organism>
<dbReference type="AlphaFoldDB" id="A0A160U387"/>
<dbReference type="SUPFAM" id="SSF55326">
    <property type="entry name" value="PurM N-terminal domain-like"/>
    <property type="match status" value="1"/>
</dbReference>